<evidence type="ECO:0000313" key="2">
    <source>
        <dbReference type="Proteomes" id="UP001281147"/>
    </source>
</evidence>
<dbReference type="EMBL" id="JAUTXU010000164">
    <property type="protein sequence ID" value="KAK3702206.1"/>
    <property type="molecule type" value="Genomic_DNA"/>
</dbReference>
<evidence type="ECO:0000313" key="1">
    <source>
        <dbReference type="EMBL" id="KAK3702206.1"/>
    </source>
</evidence>
<keyword evidence="2" id="KW-1185">Reference proteome</keyword>
<name>A0ACC3MTA6_9PEZI</name>
<reference evidence="1" key="1">
    <citation type="submission" date="2023-07" db="EMBL/GenBank/DDBJ databases">
        <title>Black Yeasts Isolated from many extreme environments.</title>
        <authorList>
            <person name="Coleine C."/>
            <person name="Stajich J.E."/>
            <person name="Selbmann L."/>
        </authorList>
    </citation>
    <scope>NUCLEOTIDE SEQUENCE</scope>
    <source>
        <strain evidence="1">CCFEE 5714</strain>
    </source>
</reference>
<proteinExistence type="predicted"/>
<organism evidence="1 2">
    <name type="scientific">Vermiconidia calcicola</name>
    <dbReference type="NCBI Taxonomy" id="1690605"/>
    <lineage>
        <taxon>Eukaryota</taxon>
        <taxon>Fungi</taxon>
        <taxon>Dikarya</taxon>
        <taxon>Ascomycota</taxon>
        <taxon>Pezizomycotina</taxon>
        <taxon>Dothideomycetes</taxon>
        <taxon>Dothideomycetidae</taxon>
        <taxon>Mycosphaerellales</taxon>
        <taxon>Extremaceae</taxon>
        <taxon>Vermiconidia</taxon>
    </lineage>
</organism>
<accession>A0ACC3MTA6</accession>
<sequence length="435" mass="47713">MADLYSDAPVLFLNSNGAAFPSGRNARAHYRARETSTFAPSKAQGGHFEVFAVDPKRQSTSNSHTPRKRRKQASGTDETNSGNAVQRLSEHRKIAPSPSLSSYLRVSDATNINPSSVLAVATFHIRRIAAMTIHEDPRRLSEVLRCRQWSSVYLNLSHFGTVPCLDSALLCVAAKVRQMTGETSSPLVALSSYSEALLELQNALKSPEQHDSMDLLTTTRMLAVYEMLDSLENPTWAKHLAGAASLAHSQVIVPRRDGSREDLTFAQIAPLLTDALLTGDDDAILERSRLQSLLQAFMAGHSPSSTDSRILMSYLLDLLELISAAKTARHSVASRSQSVTHGILDRAQNLKTRLRKELLRSDLAMQRDDNAHDSYDKLAMGLAALVALDRLITSLRPAHHDMHEDKTSELCSQLLQLNLGATEGAAQLSSYKPVL</sequence>
<dbReference type="Proteomes" id="UP001281147">
    <property type="component" value="Unassembled WGS sequence"/>
</dbReference>
<gene>
    <name evidence="1" type="ORF">LTR37_015038</name>
</gene>
<protein>
    <submittedName>
        <fullName evidence="1">Uncharacterized protein</fullName>
    </submittedName>
</protein>
<comment type="caution">
    <text evidence="1">The sequence shown here is derived from an EMBL/GenBank/DDBJ whole genome shotgun (WGS) entry which is preliminary data.</text>
</comment>